<protein>
    <submittedName>
        <fullName evidence="2">Uncharacterized protein</fullName>
    </submittedName>
</protein>
<gene>
    <name evidence="2" type="ORF">SAMN05216410_0260</name>
</gene>
<sequence>MEALNGAFRDRAGWDAFTSTITAKQPHTTAWLAGVRPRLELQTTVRATLPVHYTTAGAEAAAASLKSMLEQRSVSLRNKDRTNRLLGLVRLHLAGRGEPQGHNRDPRGAASLR</sequence>
<dbReference type="AlphaFoldDB" id="A0A1G6Y339"/>
<keyword evidence="3" id="KW-1185">Reference proteome</keyword>
<evidence type="ECO:0000313" key="2">
    <source>
        <dbReference type="EMBL" id="SDD84363.1"/>
    </source>
</evidence>
<evidence type="ECO:0000256" key="1">
    <source>
        <dbReference type="SAM" id="MobiDB-lite"/>
    </source>
</evidence>
<organism evidence="2 3">
    <name type="scientific">Sanguibacter gelidistatuariae</name>
    <dbReference type="NCBI Taxonomy" id="1814289"/>
    <lineage>
        <taxon>Bacteria</taxon>
        <taxon>Bacillati</taxon>
        <taxon>Actinomycetota</taxon>
        <taxon>Actinomycetes</taxon>
        <taxon>Micrococcales</taxon>
        <taxon>Sanguibacteraceae</taxon>
        <taxon>Sanguibacter</taxon>
    </lineage>
</organism>
<name>A0A1G6Y339_9MICO</name>
<dbReference type="Proteomes" id="UP000199039">
    <property type="component" value="Unassembled WGS sequence"/>
</dbReference>
<feature type="region of interest" description="Disordered" evidence="1">
    <location>
        <begin position="93"/>
        <end position="113"/>
    </location>
</feature>
<reference evidence="2 3" key="1">
    <citation type="submission" date="2016-09" db="EMBL/GenBank/DDBJ databases">
        <authorList>
            <person name="Capua I."/>
            <person name="De Benedictis P."/>
            <person name="Joannis T."/>
            <person name="Lombin L.H."/>
            <person name="Cattoli G."/>
        </authorList>
    </citation>
    <scope>NUCLEOTIDE SEQUENCE [LARGE SCALE GENOMIC DNA]</scope>
    <source>
        <strain evidence="2 3">ISLP-3</strain>
    </source>
</reference>
<accession>A0A1G6Y339</accession>
<proteinExistence type="predicted"/>
<evidence type="ECO:0000313" key="3">
    <source>
        <dbReference type="Proteomes" id="UP000199039"/>
    </source>
</evidence>
<dbReference type="EMBL" id="FMYH01000013">
    <property type="protein sequence ID" value="SDD84363.1"/>
    <property type="molecule type" value="Genomic_DNA"/>
</dbReference>